<protein>
    <submittedName>
        <fullName evidence="1">Uncharacterized protein</fullName>
    </submittedName>
</protein>
<sequence>MLPAYKALMSVSDSHGVMGGARKVLPTSYKEAMVTIRDEKLQVVEQFMSELANTLVVFSSTAEDGEIEGLQELAQQSRSQQTGCIMRNPSTATLPPTYEALMGASGSRGVGGGSGEVPPPSYEEAMFLIGDDKLQVVLEDSKYTASSDDELSKELCAGATGRKPQQGSTAD</sequence>
<name>A0A7R9JRT3_TIMGE</name>
<gene>
    <name evidence="1" type="ORF">TGEB3V08_LOCUS2284</name>
</gene>
<proteinExistence type="predicted"/>
<evidence type="ECO:0000313" key="1">
    <source>
        <dbReference type="EMBL" id="CAD7588190.1"/>
    </source>
</evidence>
<organism evidence="1">
    <name type="scientific">Timema genevievae</name>
    <name type="common">Walking stick</name>
    <dbReference type="NCBI Taxonomy" id="629358"/>
    <lineage>
        <taxon>Eukaryota</taxon>
        <taxon>Metazoa</taxon>
        <taxon>Ecdysozoa</taxon>
        <taxon>Arthropoda</taxon>
        <taxon>Hexapoda</taxon>
        <taxon>Insecta</taxon>
        <taxon>Pterygota</taxon>
        <taxon>Neoptera</taxon>
        <taxon>Polyneoptera</taxon>
        <taxon>Phasmatodea</taxon>
        <taxon>Timematodea</taxon>
        <taxon>Timematoidea</taxon>
        <taxon>Timematidae</taxon>
        <taxon>Timema</taxon>
    </lineage>
</organism>
<accession>A0A7R9JRT3</accession>
<dbReference type="EMBL" id="OE839680">
    <property type="protein sequence ID" value="CAD7588190.1"/>
    <property type="molecule type" value="Genomic_DNA"/>
</dbReference>
<reference evidence="1" key="1">
    <citation type="submission" date="2020-11" db="EMBL/GenBank/DDBJ databases">
        <authorList>
            <person name="Tran Van P."/>
        </authorList>
    </citation>
    <scope>NUCLEOTIDE SEQUENCE</scope>
</reference>
<dbReference type="AlphaFoldDB" id="A0A7R9JRT3"/>